<dbReference type="Proteomes" id="UP000198736">
    <property type="component" value="Unassembled WGS sequence"/>
</dbReference>
<protein>
    <submittedName>
        <fullName evidence="2">Uncharacterized protein</fullName>
    </submittedName>
</protein>
<evidence type="ECO:0000256" key="1">
    <source>
        <dbReference type="SAM" id="MobiDB-lite"/>
    </source>
</evidence>
<dbReference type="STRING" id="1742973.COMA2_110034"/>
<gene>
    <name evidence="2" type="ORF">COMA2_110034</name>
</gene>
<name>A0A0S4LA76_9BACT</name>
<accession>A0A0S4LA76</accession>
<sequence>MPSDLRRRVHFLCHCIPPCLELSARLPIKVARGKKSESFRLERFSSWGCRDQSQTSVVLSNGYACVMCGIHQTRGAGFVQDGQGHRDGPTPQQRRRCRDNRSVCAFLGPSL</sequence>
<proteinExistence type="predicted"/>
<evidence type="ECO:0000313" key="3">
    <source>
        <dbReference type="Proteomes" id="UP000198736"/>
    </source>
</evidence>
<evidence type="ECO:0000313" key="2">
    <source>
        <dbReference type="EMBL" id="CUS32676.1"/>
    </source>
</evidence>
<dbReference type="AlphaFoldDB" id="A0A0S4LA76"/>
<dbReference type="EMBL" id="CZPZ01000003">
    <property type="protein sequence ID" value="CUS32676.1"/>
    <property type="molecule type" value="Genomic_DNA"/>
</dbReference>
<organism evidence="2 3">
    <name type="scientific">Candidatus Nitrospira nitrificans</name>
    <dbReference type="NCBI Taxonomy" id="1742973"/>
    <lineage>
        <taxon>Bacteria</taxon>
        <taxon>Pseudomonadati</taxon>
        <taxon>Nitrospirota</taxon>
        <taxon>Nitrospiria</taxon>
        <taxon>Nitrospirales</taxon>
        <taxon>Nitrospiraceae</taxon>
        <taxon>Nitrospira</taxon>
    </lineage>
</organism>
<keyword evidence="3" id="KW-1185">Reference proteome</keyword>
<reference evidence="3" key="1">
    <citation type="submission" date="2015-10" db="EMBL/GenBank/DDBJ databases">
        <authorList>
            <person name="Luecker S."/>
            <person name="Luecker S."/>
        </authorList>
    </citation>
    <scope>NUCLEOTIDE SEQUENCE [LARGE SCALE GENOMIC DNA]</scope>
</reference>
<feature type="region of interest" description="Disordered" evidence="1">
    <location>
        <begin position="79"/>
        <end position="98"/>
    </location>
</feature>